<dbReference type="KEGG" id="ckn:Calkro_2358"/>
<dbReference type="RefSeq" id="WP_013431249.1">
    <property type="nucleotide sequence ID" value="NC_014720.1"/>
</dbReference>
<reference evidence="1 2" key="2">
    <citation type="journal article" date="2011" name="J. Bacteriol.">
        <title>Complete genome sequences for the anaerobic, extremely thermophilic plant biomass-degrading bacteria Caldicellulosiruptor hydrothermalis, Caldicellulosiruptor kristjanssonii, Caldicellulosiruptor kronotskyensis, Caldicellulosiruptor owensenis, and Caldicellulosiruptor lactoaceticus.</title>
        <authorList>
            <person name="Blumer-Schuette S.E."/>
            <person name="Ozdemir I."/>
            <person name="Mistry D."/>
            <person name="Lucas S."/>
            <person name="Lapidus A."/>
            <person name="Cheng J.F."/>
            <person name="Goodwin L.A."/>
            <person name="Pitluck S."/>
            <person name="Land M.L."/>
            <person name="Hauser L.J."/>
            <person name="Woyke T."/>
            <person name="Mikhailova N."/>
            <person name="Pati A."/>
            <person name="Kyrpides N.C."/>
            <person name="Ivanova N."/>
            <person name="Detter J.C."/>
            <person name="Walston-Davenport K."/>
            <person name="Han S."/>
            <person name="Adams M.W."/>
            <person name="Kelly R.M."/>
        </authorList>
    </citation>
    <scope>NUCLEOTIDE SEQUENCE [LARGE SCALE GENOMIC DNA]</scope>
    <source>
        <strain evidence="2">DSM 18902 / VKM B-2412 / 2002</strain>
    </source>
</reference>
<name>E4SHF4_CALK2</name>
<protein>
    <submittedName>
        <fullName evidence="1">Uncharacterized protein</fullName>
    </submittedName>
</protein>
<dbReference type="AlphaFoldDB" id="E4SHF4"/>
<evidence type="ECO:0000313" key="1">
    <source>
        <dbReference type="EMBL" id="ADQ47179.1"/>
    </source>
</evidence>
<reference key="1">
    <citation type="submission" date="2010-11" db="EMBL/GenBank/DDBJ databases">
        <title>Complete sequence of Caldicellulosiruptor kronotskyensis 2002.</title>
        <authorList>
            <consortium name="US DOE Joint Genome Institute"/>
            <person name="Lucas S."/>
            <person name="Copeland A."/>
            <person name="Lapidus A."/>
            <person name="Cheng J.-F."/>
            <person name="Bruce D."/>
            <person name="Goodwin L."/>
            <person name="Pitluck S."/>
            <person name="Davenport K."/>
            <person name="Detter J.C."/>
            <person name="Han C."/>
            <person name="Tapia R."/>
            <person name="Land M."/>
            <person name="Hauser L."/>
            <person name="Jeffries C."/>
            <person name="Kyrpides N."/>
            <person name="Ivanova N."/>
            <person name="Mikhailova N."/>
            <person name="Blumer-Schuette S.E."/>
            <person name="Kelly R.M."/>
            <person name="Woyke T."/>
        </authorList>
    </citation>
    <scope>NUCLEOTIDE SEQUENCE</scope>
    <source>
        <strain>2002</strain>
    </source>
</reference>
<proteinExistence type="predicted"/>
<dbReference type="PATRIC" id="fig|632348.3.peg.2482"/>
<dbReference type="OrthoDB" id="1739034at2"/>
<evidence type="ECO:0000313" key="2">
    <source>
        <dbReference type="Proteomes" id="UP000006835"/>
    </source>
</evidence>
<gene>
    <name evidence="1" type="ordered locus">Calkro_2358</name>
</gene>
<dbReference type="EMBL" id="CP002330">
    <property type="protein sequence ID" value="ADQ47179.1"/>
    <property type="molecule type" value="Genomic_DNA"/>
</dbReference>
<accession>E4SHF4</accession>
<dbReference type="HOGENOM" id="CLU_1369977_0_0_9"/>
<sequence length="199" mass="23240">MIVYIPVEPNKKKMILENGINIEKDYNKKIGLRGVYVKCISGFLTPGHIPADWVATNVDTQRTYIANHDLWLAYKLSKNEIFNRMYIESIVNTKKYRFGEYRNPEILILSSVKKEDIVDVKETIGLCDKILFQSDRIYIDCLVEKIFQNTNVAKHIIVDYFTKLSLQNNDFTAQVVEKEGSKLYVFIDRKEECAWTVEI</sequence>
<keyword evidence="2" id="KW-1185">Reference proteome</keyword>
<organism evidence="1 2">
    <name type="scientific">Caldicellulosiruptor kronotskyensis (strain DSM 18902 / VKM B-2412 / 2002)</name>
    <dbReference type="NCBI Taxonomy" id="632348"/>
    <lineage>
        <taxon>Bacteria</taxon>
        <taxon>Bacillati</taxon>
        <taxon>Bacillota</taxon>
        <taxon>Bacillota incertae sedis</taxon>
        <taxon>Caldicellulosiruptorales</taxon>
        <taxon>Caldicellulosiruptoraceae</taxon>
        <taxon>Caldicellulosiruptor</taxon>
    </lineage>
</organism>
<dbReference type="Proteomes" id="UP000006835">
    <property type="component" value="Chromosome"/>
</dbReference>